<dbReference type="InParanoid" id="A0A663ENE1"/>
<proteinExistence type="predicted"/>
<evidence type="ECO:0000313" key="4">
    <source>
        <dbReference type="Proteomes" id="UP000472275"/>
    </source>
</evidence>
<keyword evidence="4" id="KW-1185">Reference proteome</keyword>
<evidence type="ECO:0000256" key="1">
    <source>
        <dbReference type="SAM" id="Coils"/>
    </source>
</evidence>
<accession>A0A663ENE1</accession>
<dbReference type="AlphaFoldDB" id="A0A663ENE1"/>
<dbReference type="Ensembl" id="ENSACCT00020014412.1">
    <property type="protein sequence ID" value="ENSACCP00020013792.1"/>
    <property type="gene ID" value="ENSACCG00020009520.1"/>
</dbReference>
<reference evidence="3" key="1">
    <citation type="submission" date="2025-08" db="UniProtKB">
        <authorList>
            <consortium name="Ensembl"/>
        </authorList>
    </citation>
    <scope>IDENTIFICATION</scope>
</reference>
<feature type="coiled-coil region" evidence="1">
    <location>
        <begin position="44"/>
        <end position="71"/>
    </location>
</feature>
<keyword evidence="1" id="KW-0175">Coiled coil</keyword>
<name>A0A663ENE1_AQUCH</name>
<dbReference type="InterPro" id="IPR051147">
    <property type="entry name" value="CFAP_domain-containing"/>
</dbReference>
<feature type="region of interest" description="Disordered" evidence="2">
    <location>
        <begin position="172"/>
        <end position="206"/>
    </location>
</feature>
<organism evidence="3 4">
    <name type="scientific">Aquila chrysaetos chrysaetos</name>
    <dbReference type="NCBI Taxonomy" id="223781"/>
    <lineage>
        <taxon>Eukaryota</taxon>
        <taxon>Metazoa</taxon>
        <taxon>Chordata</taxon>
        <taxon>Craniata</taxon>
        <taxon>Vertebrata</taxon>
        <taxon>Euteleostomi</taxon>
        <taxon>Archelosauria</taxon>
        <taxon>Archosauria</taxon>
        <taxon>Dinosauria</taxon>
        <taxon>Saurischia</taxon>
        <taxon>Theropoda</taxon>
        <taxon>Coelurosauria</taxon>
        <taxon>Aves</taxon>
        <taxon>Neognathae</taxon>
        <taxon>Neoaves</taxon>
        <taxon>Telluraves</taxon>
        <taxon>Accipitrimorphae</taxon>
        <taxon>Accipitriformes</taxon>
        <taxon>Accipitridae</taxon>
        <taxon>Accipitrinae</taxon>
        <taxon>Aquila</taxon>
    </lineage>
</organism>
<sequence>MKCYLHLLAAGGTVPGWKAAAESCVSKMPFRNISFLFWPREKELAELKQQVDTLKSSIAKEEERVADLKLKVHLFSSGECKADDQDKMLTSLNKKVLEVYCDCTGENEANLQTVQMLMVIEKQLNDLLDNLEKIPPAKIEQAEKAKKKERRISFALLTYKRNKTHIYSTLGTENSGKNLTHPPHAPQIKSKTNQTKKTFKEHLKFS</sequence>
<protein>
    <submittedName>
        <fullName evidence="3">Uncharacterized protein</fullName>
    </submittedName>
</protein>
<dbReference type="Proteomes" id="UP000472275">
    <property type="component" value="Chromosome 20"/>
</dbReference>
<reference evidence="3" key="2">
    <citation type="submission" date="2025-09" db="UniProtKB">
        <authorList>
            <consortium name="Ensembl"/>
        </authorList>
    </citation>
    <scope>IDENTIFICATION</scope>
</reference>
<evidence type="ECO:0000256" key="2">
    <source>
        <dbReference type="SAM" id="MobiDB-lite"/>
    </source>
</evidence>
<evidence type="ECO:0000313" key="3">
    <source>
        <dbReference type="Ensembl" id="ENSACCP00020013792.1"/>
    </source>
</evidence>
<dbReference type="PANTHER" id="PTHR21683:SF3">
    <property type="entry name" value="CILIA AND FLAGELLA ASSOCIATED PROTEIN 100"/>
    <property type="match status" value="1"/>
</dbReference>
<dbReference type="PANTHER" id="PTHR21683">
    <property type="entry name" value="COILED-COIL DOMAIN-CONTAINING PROTEIN 42 LIKE-2-LIKE-RELATED"/>
    <property type="match status" value="1"/>
</dbReference>